<comment type="caution">
    <text evidence="4">The sequence shown here is derived from an EMBL/GenBank/DDBJ whole genome shotgun (WGS) entry which is preliminary data.</text>
</comment>
<evidence type="ECO:0000259" key="3">
    <source>
        <dbReference type="PROSITE" id="PS50893"/>
    </source>
</evidence>
<dbReference type="NCBIfam" id="NF000355">
    <property type="entry name" value="ribo_prot_ABC_F"/>
    <property type="match status" value="1"/>
</dbReference>
<accession>A0A938X960</accession>
<evidence type="ECO:0000256" key="2">
    <source>
        <dbReference type="ARBA" id="ARBA00022840"/>
    </source>
</evidence>
<dbReference type="PANTHER" id="PTHR42855">
    <property type="entry name" value="ABC TRANSPORTER ATP-BINDING SUBUNIT"/>
    <property type="match status" value="1"/>
</dbReference>
<keyword evidence="2" id="KW-0067">ATP-binding</keyword>
<dbReference type="InterPro" id="IPR003439">
    <property type="entry name" value="ABC_transporter-like_ATP-bd"/>
</dbReference>
<dbReference type="CDD" id="cd03221">
    <property type="entry name" value="ABCF_EF-3"/>
    <property type="match status" value="2"/>
</dbReference>
<name>A0A938X960_9FIRM</name>
<proteinExistence type="predicted"/>
<feature type="domain" description="ABC transporter" evidence="3">
    <location>
        <begin position="4"/>
        <end position="213"/>
    </location>
</feature>
<dbReference type="InterPro" id="IPR017871">
    <property type="entry name" value="ABC_transporter-like_CS"/>
</dbReference>
<dbReference type="PROSITE" id="PS50893">
    <property type="entry name" value="ABC_TRANSPORTER_2"/>
    <property type="match status" value="2"/>
</dbReference>
<dbReference type="RefSeq" id="WP_204447820.1">
    <property type="nucleotide sequence ID" value="NZ_JACJKY010000022.1"/>
</dbReference>
<dbReference type="InterPro" id="IPR051309">
    <property type="entry name" value="ABCF_ATPase"/>
</dbReference>
<dbReference type="Proteomes" id="UP000774750">
    <property type="component" value="Unassembled WGS sequence"/>
</dbReference>
<dbReference type="SMART" id="SM00382">
    <property type="entry name" value="AAA"/>
    <property type="match status" value="2"/>
</dbReference>
<protein>
    <submittedName>
        <fullName evidence="4">ABC-F type ribosomal protection protein</fullName>
    </submittedName>
</protein>
<gene>
    <name evidence="4" type="primary">abc-f</name>
    <name evidence="4" type="ORF">H6A12_10950</name>
</gene>
<evidence type="ECO:0000256" key="1">
    <source>
        <dbReference type="ARBA" id="ARBA00022741"/>
    </source>
</evidence>
<dbReference type="InterPro" id="IPR003593">
    <property type="entry name" value="AAA+_ATPase"/>
</dbReference>
<keyword evidence="1" id="KW-0547">Nucleotide-binding</keyword>
<evidence type="ECO:0000313" key="4">
    <source>
        <dbReference type="EMBL" id="MBM6921667.1"/>
    </source>
</evidence>
<dbReference type="PROSITE" id="PS00211">
    <property type="entry name" value="ABC_TRANSPORTER_1"/>
    <property type="match status" value="1"/>
</dbReference>
<evidence type="ECO:0000313" key="5">
    <source>
        <dbReference type="Proteomes" id="UP000774750"/>
    </source>
</evidence>
<dbReference type="Pfam" id="PF00005">
    <property type="entry name" value="ABC_tran"/>
    <property type="match status" value="2"/>
</dbReference>
<dbReference type="EMBL" id="JACJKY010000022">
    <property type="protein sequence ID" value="MBM6921667.1"/>
    <property type="molecule type" value="Genomic_DNA"/>
</dbReference>
<keyword evidence="5" id="KW-1185">Reference proteome</keyword>
<organism evidence="4 5">
    <name type="scientific">Merdimmobilis hominis</name>
    <dbReference type="NCBI Taxonomy" id="2897707"/>
    <lineage>
        <taxon>Bacteria</taxon>
        <taxon>Bacillati</taxon>
        <taxon>Bacillota</taxon>
        <taxon>Clostridia</taxon>
        <taxon>Eubacteriales</taxon>
        <taxon>Oscillospiraceae</taxon>
        <taxon>Merdimmobilis</taxon>
    </lineage>
</organism>
<sequence>MAMIRFDHVTFAYPGSYDNVFEDCSFQFDTSWKLGLIGRNGRGKTTLLRLLQHQCPYTGTITGTALFDYFPYPIEDKSRMTTDILNEICPTAQEWELLREFSYLELEPEVLWRPFCTLSNGEQTKALLAAFFLNEGHFPLIDEPTNHLDLHARQVVASYLHQKKGYILVSHDRAFLDDCVDHILSINKTTIDVQAGNFSSWWENFSRQQQFEEKQNERLQHDITRLRKSVARTSNWSDQIEASKYGDGSADKGYIGHQSAKMMKRAKAIAQRRERAIEQTAALLKNTEKAEALKIHPLTHHKKTLVTVSDVSVSYDENTVCEPVSFAVEQGERVCLTGKNGSGKSSLLKLILGQNIPHAGTVSCASGLIISYLPQDPSFLRGTLAEWILETGVDETLFKTILRKLDFERVQFEKPMQGYSQGQKKKVLIATSLCEKAHLYLWDEPLNYIDVYSRMQIEALLQTANPTMIFVEHDRAFAEQIATKMQMLS</sequence>
<dbReference type="SUPFAM" id="SSF52540">
    <property type="entry name" value="P-loop containing nucleoside triphosphate hydrolases"/>
    <property type="match status" value="2"/>
</dbReference>
<dbReference type="InterPro" id="IPR027417">
    <property type="entry name" value="P-loop_NTPase"/>
</dbReference>
<reference evidence="4" key="2">
    <citation type="journal article" date="2021" name="Sci. Rep.">
        <title>The distribution of antibiotic resistance genes in chicken gut microbiota commensals.</title>
        <authorList>
            <person name="Juricova H."/>
            <person name="Matiasovicova J."/>
            <person name="Kubasova T."/>
            <person name="Cejkova D."/>
            <person name="Rychlik I."/>
        </authorList>
    </citation>
    <scope>NUCLEOTIDE SEQUENCE</scope>
    <source>
        <strain evidence="4">An559</strain>
    </source>
</reference>
<reference evidence="4" key="1">
    <citation type="submission" date="2020-08" db="EMBL/GenBank/DDBJ databases">
        <authorList>
            <person name="Cejkova D."/>
            <person name="Kubasova T."/>
            <person name="Jahodarova E."/>
            <person name="Rychlik I."/>
        </authorList>
    </citation>
    <scope>NUCLEOTIDE SEQUENCE</scope>
    <source>
        <strain evidence="4">An559</strain>
    </source>
</reference>
<dbReference type="PANTHER" id="PTHR42855:SF2">
    <property type="entry name" value="DRUG RESISTANCE ABC TRANSPORTER,ATP-BINDING PROTEIN"/>
    <property type="match status" value="1"/>
</dbReference>
<feature type="domain" description="ABC transporter" evidence="3">
    <location>
        <begin position="306"/>
        <end position="489"/>
    </location>
</feature>
<dbReference type="Gene3D" id="3.40.50.300">
    <property type="entry name" value="P-loop containing nucleotide triphosphate hydrolases"/>
    <property type="match status" value="2"/>
</dbReference>
<dbReference type="GO" id="GO:0005524">
    <property type="term" value="F:ATP binding"/>
    <property type="evidence" value="ECO:0007669"/>
    <property type="project" value="UniProtKB-KW"/>
</dbReference>
<dbReference type="GO" id="GO:0016887">
    <property type="term" value="F:ATP hydrolysis activity"/>
    <property type="evidence" value="ECO:0007669"/>
    <property type="project" value="InterPro"/>
</dbReference>
<dbReference type="AlphaFoldDB" id="A0A938X960"/>